<protein>
    <recommendedName>
        <fullName evidence="3">Pentatricopeptide repeat protein</fullName>
    </recommendedName>
</protein>
<accession>A0A9P6A1N8</accession>
<evidence type="ECO:0000313" key="1">
    <source>
        <dbReference type="EMBL" id="KAF9498290.1"/>
    </source>
</evidence>
<evidence type="ECO:0000313" key="2">
    <source>
        <dbReference type="Proteomes" id="UP000807025"/>
    </source>
</evidence>
<dbReference type="Gene3D" id="1.25.40.10">
    <property type="entry name" value="Tetratricopeptide repeat domain"/>
    <property type="match status" value="1"/>
</dbReference>
<dbReference type="OrthoDB" id="185373at2759"/>
<comment type="caution">
    <text evidence="1">The sequence shown here is derived from an EMBL/GenBank/DDBJ whole genome shotgun (WGS) entry which is preliminary data.</text>
</comment>
<reference evidence="1" key="1">
    <citation type="submission" date="2020-11" db="EMBL/GenBank/DDBJ databases">
        <authorList>
            <consortium name="DOE Joint Genome Institute"/>
            <person name="Ahrendt S."/>
            <person name="Riley R."/>
            <person name="Andreopoulos W."/>
            <person name="Labutti K."/>
            <person name="Pangilinan J."/>
            <person name="Ruiz-Duenas F.J."/>
            <person name="Barrasa J.M."/>
            <person name="Sanchez-Garcia M."/>
            <person name="Camarero S."/>
            <person name="Miyauchi S."/>
            <person name="Serrano A."/>
            <person name="Linde D."/>
            <person name="Babiker R."/>
            <person name="Drula E."/>
            <person name="Ayuso-Fernandez I."/>
            <person name="Pacheco R."/>
            <person name="Padilla G."/>
            <person name="Ferreira P."/>
            <person name="Barriuso J."/>
            <person name="Kellner H."/>
            <person name="Castanera R."/>
            <person name="Alfaro M."/>
            <person name="Ramirez L."/>
            <person name="Pisabarro A.G."/>
            <person name="Kuo A."/>
            <person name="Tritt A."/>
            <person name="Lipzen A."/>
            <person name="He G."/>
            <person name="Yan M."/>
            <person name="Ng V."/>
            <person name="Cullen D."/>
            <person name="Martin F."/>
            <person name="Rosso M.-N."/>
            <person name="Henrissat B."/>
            <person name="Hibbett D."/>
            <person name="Martinez A.T."/>
            <person name="Grigoriev I.V."/>
        </authorList>
    </citation>
    <scope>NUCLEOTIDE SEQUENCE</scope>
    <source>
        <strain evidence="1">ATCC 90797</strain>
    </source>
</reference>
<dbReference type="InterPro" id="IPR011990">
    <property type="entry name" value="TPR-like_helical_dom_sf"/>
</dbReference>
<evidence type="ECO:0008006" key="3">
    <source>
        <dbReference type="Google" id="ProtNLM"/>
    </source>
</evidence>
<proteinExistence type="predicted"/>
<dbReference type="Proteomes" id="UP000807025">
    <property type="component" value="Unassembled WGS sequence"/>
</dbReference>
<organism evidence="1 2">
    <name type="scientific">Pleurotus eryngii</name>
    <name type="common">Boletus of the steppes</name>
    <dbReference type="NCBI Taxonomy" id="5323"/>
    <lineage>
        <taxon>Eukaryota</taxon>
        <taxon>Fungi</taxon>
        <taxon>Dikarya</taxon>
        <taxon>Basidiomycota</taxon>
        <taxon>Agaricomycotina</taxon>
        <taxon>Agaricomycetes</taxon>
        <taxon>Agaricomycetidae</taxon>
        <taxon>Agaricales</taxon>
        <taxon>Pleurotineae</taxon>
        <taxon>Pleurotaceae</taxon>
        <taxon>Pleurotus</taxon>
    </lineage>
</organism>
<name>A0A9P6A1N8_PLEER</name>
<gene>
    <name evidence="1" type="ORF">BDN71DRAFT_417718</name>
</gene>
<dbReference type="EMBL" id="MU154538">
    <property type="protein sequence ID" value="KAF9498290.1"/>
    <property type="molecule type" value="Genomic_DNA"/>
</dbReference>
<keyword evidence="2" id="KW-1185">Reference proteome</keyword>
<dbReference type="AlphaFoldDB" id="A0A9P6A1N8"/>
<sequence length="558" mass="63387">MNICLNSLKYCTSLLTRPRPRWFSVSPYHACPQTRHEPTLRQALAQRRLQISKIYSMLVHLSKRIPDLEHDHVQLEKWVVNRLSPQEFAEKYLPRAYEEAIRFLMSERYYAEAVFLYRRMLDEGLLPSSATNSTVMALSVAATGASGSDLLKALEVTLTDPQYTESSLLQLLDFLAKLLVPSTLRVQVARRFVESRGANYTPSMALVTRLVMIQAKDGLLRESLDWIARGHDDERSVAATRESSRLYKQLLSHLKTTNPDDSGAVDTILSHMKSNKVPVSTSVFNMLIAMQARRGAASQAFSLYNVLVEISKSQPLYPDSFTFGTLFSLTQSLRSPGNRNARRRRFKEAANVLPPRTLYQHLLHYGKMDIRTHVVTISILNVALRTFLTIRDYAAAFVVIRTFPTQRLHANRDTYYIVMKLLMDRIRYDLWQARYPNEARWGDHLLGIDPADAPAITVDDNLAETVLAFGKQPAGRSIRMPTLAQIDNEEAIPTGDAFDTLPLERILKRAILADMMLQGHTVALSSSVSGAIARAKEEMVTPPDIVLRKTDFRRKRRR</sequence>